<protein>
    <recommendedName>
        <fullName evidence="16">UDP-N-acetylenolpyruvoylglucosamine reductase</fullName>
        <ecNumber evidence="16">1.3.1.98</ecNumber>
    </recommendedName>
    <alternativeName>
        <fullName evidence="16">UDP-N-acetylmuramate dehydrogenase</fullName>
    </alternativeName>
</protein>
<comment type="caution">
    <text evidence="18">The sequence shown here is derived from an EMBL/GenBank/DDBJ whole genome shotgun (WGS) entry which is preliminary data.</text>
</comment>
<comment type="cofactor">
    <cofactor evidence="1 16">
        <name>FAD</name>
        <dbReference type="ChEBI" id="CHEBI:57692"/>
    </cofactor>
</comment>
<evidence type="ECO:0000256" key="2">
    <source>
        <dbReference type="ARBA" id="ARBA00003921"/>
    </source>
</evidence>
<dbReference type="InterPro" id="IPR016169">
    <property type="entry name" value="FAD-bd_PCMH_sub2"/>
</dbReference>
<keyword evidence="10 16" id="KW-0133">Cell shape</keyword>
<dbReference type="Pfam" id="PF02873">
    <property type="entry name" value="MurB_C"/>
    <property type="match status" value="1"/>
</dbReference>
<evidence type="ECO:0000256" key="10">
    <source>
        <dbReference type="ARBA" id="ARBA00022960"/>
    </source>
</evidence>
<dbReference type="PANTHER" id="PTHR21071:SF4">
    <property type="entry name" value="UDP-N-ACETYLENOLPYRUVOYLGLUCOSAMINE REDUCTASE"/>
    <property type="match status" value="1"/>
</dbReference>
<dbReference type="Gene3D" id="3.30.43.10">
    <property type="entry name" value="Uridine Diphospho-n-acetylenolpyruvylglucosamine Reductase, domain 2"/>
    <property type="match status" value="1"/>
</dbReference>
<evidence type="ECO:0000313" key="18">
    <source>
        <dbReference type="EMBL" id="ROR28547.1"/>
    </source>
</evidence>
<dbReference type="GO" id="GO:0005829">
    <property type="term" value="C:cytosol"/>
    <property type="evidence" value="ECO:0007669"/>
    <property type="project" value="TreeGrafter"/>
</dbReference>
<dbReference type="GO" id="GO:0008360">
    <property type="term" value="P:regulation of cell shape"/>
    <property type="evidence" value="ECO:0007669"/>
    <property type="project" value="UniProtKB-KW"/>
</dbReference>
<comment type="pathway">
    <text evidence="4 16">Cell wall biogenesis; peptidoglycan biosynthesis.</text>
</comment>
<evidence type="ECO:0000256" key="4">
    <source>
        <dbReference type="ARBA" id="ARBA00004752"/>
    </source>
</evidence>
<dbReference type="SUPFAM" id="SSF56176">
    <property type="entry name" value="FAD-binding/transporter-associated domain-like"/>
    <property type="match status" value="1"/>
</dbReference>
<dbReference type="GO" id="GO:0008762">
    <property type="term" value="F:UDP-N-acetylmuramate dehydrogenase activity"/>
    <property type="evidence" value="ECO:0007669"/>
    <property type="project" value="UniProtKB-UniRule"/>
</dbReference>
<keyword evidence="6 16" id="KW-0132">Cell division</keyword>
<evidence type="ECO:0000256" key="13">
    <source>
        <dbReference type="ARBA" id="ARBA00023306"/>
    </source>
</evidence>
<evidence type="ECO:0000256" key="7">
    <source>
        <dbReference type="ARBA" id="ARBA00022630"/>
    </source>
</evidence>
<dbReference type="InterPro" id="IPR003170">
    <property type="entry name" value="MurB"/>
</dbReference>
<keyword evidence="9 16" id="KW-0521">NADP</keyword>
<dbReference type="GO" id="GO:0051301">
    <property type="term" value="P:cell division"/>
    <property type="evidence" value="ECO:0007669"/>
    <property type="project" value="UniProtKB-KW"/>
</dbReference>
<feature type="active site" description="Proton donor" evidence="16">
    <location>
        <position position="232"/>
    </location>
</feature>
<dbReference type="PANTHER" id="PTHR21071">
    <property type="entry name" value="UDP-N-ACETYLENOLPYRUVOYLGLUCOSAMINE REDUCTASE"/>
    <property type="match status" value="1"/>
</dbReference>
<sequence>MDKDIYSQLMTVLSEEKIKIDEPMSMYTTFKIGGKADFLVSPGTIDEVVAVVSLCKSKEFPYYIIGNGSNLLVGDKGYRGVIIHISTQLSHVRIEKLESSDSYKVVAESGIMLSKLSHEIAINELTGFEFAAGIPGSLGGAITMNAGAYGGEMKDCVIGATVIDETGNVIKLNKEQLNFGYRMSVIQKRGLIVLEVTFEFIKGNKEAILNTINDLNARRKDKQPLEYPSAGSTFKRPEGYFAGKLIMDSGLRGFRIGDIMVSMKHCGFVINVGQGTAADVKKLIAHIDNTVYEKYGIHLEPEVRLIGEF</sequence>
<dbReference type="UniPathway" id="UPA00219"/>
<evidence type="ECO:0000256" key="1">
    <source>
        <dbReference type="ARBA" id="ARBA00001974"/>
    </source>
</evidence>
<dbReference type="RefSeq" id="WP_243115327.1">
    <property type="nucleotide sequence ID" value="NZ_RJVG01000004.1"/>
</dbReference>
<dbReference type="SUPFAM" id="SSF56194">
    <property type="entry name" value="Uridine diphospho-N-Acetylenolpyruvylglucosamine reductase, MurB, C-terminal domain"/>
    <property type="match status" value="1"/>
</dbReference>
<dbReference type="InterPro" id="IPR036635">
    <property type="entry name" value="MurB_C_sf"/>
</dbReference>
<dbReference type="InterPro" id="IPR006094">
    <property type="entry name" value="Oxid_FAD_bind_N"/>
</dbReference>
<keyword evidence="14 16" id="KW-0961">Cell wall biogenesis/degradation</keyword>
<dbReference type="Proteomes" id="UP000273083">
    <property type="component" value="Unassembled WGS sequence"/>
</dbReference>
<feature type="domain" description="FAD-binding PCMH-type" evidence="17">
    <location>
        <begin position="32"/>
        <end position="203"/>
    </location>
</feature>
<evidence type="ECO:0000256" key="14">
    <source>
        <dbReference type="ARBA" id="ARBA00023316"/>
    </source>
</evidence>
<dbReference type="Gene3D" id="3.30.465.10">
    <property type="match status" value="1"/>
</dbReference>
<dbReference type="EC" id="1.3.1.98" evidence="16"/>
<feature type="active site" evidence="16">
    <location>
        <position position="302"/>
    </location>
</feature>
<evidence type="ECO:0000259" key="17">
    <source>
        <dbReference type="PROSITE" id="PS51387"/>
    </source>
</evidence>
<dbReference type="Pfam" id="PF01565">
    <property type="entry name" value="FAD_binding_4"/>
    <property type="match status" value="1"/>
</dbReference>
<comment type="similarity">
    <text evidence="16">Belongs to the MurB family.</text>
</comment>
<reference evidence="18 19" key="1">
    <citation type="submission" date="2018-11" db="EMBL/GenBank/DDBJ databases">
        <title>Genomic Encyclopedia of Type Strains, Phase IV (KMG-IV): sequencing the most valuable type-strain genomes for metagenomic binning, comparative biology and taxonomic classification.</title>
        <authorList>
            <person name="Goeker M."/>
        </authorList>
    </citation>
    <scope>NUCLEOTIDE SEQUENCE [LARGE SCALE GENOMIC DNA]</scope>
    <source>
        <strain evidence="18 19">DSM 26537</strain>
    </source>
</reference>
<keyword evidence="5 16" id="KW-0963">Cytoplasm</keyword>
<dbReference type="HAMAP" id="MF_00037">
    <property type="entry name" value="MurB"/>
    <property type="match status" value="1"/>
</dbReference>
<evidence type="ECO:0000313" key="19">
    <source>
        <dbReference type="Proteomes" id="UP000273083"/>
    </source>
</evidence>
<evidence type="ECO:0000256" key="8">
    <source>
        <dbReference type="ARBA" id="ARBA00022827"/>
    </source>
</evidence>
<dbReference type="InterPro" id="IPR036318">
    <property type="entry name" value="FAD-bd_PCMH-like_sf"/>
</dbReference>
<dbReference type="NCBIfam" id="TIGR00179">
    <property type="entry name" value="murB"/>
    <property type="match status" value="1"/>
</dbReference>
<feature type="active site" evidence="16">
    <location>
        <position position="182"/>
    </location>
</feature>
<dbReference type="InterPro" id="IPR016167">
    <property type="entry name" value="FAD-bd_PCMH_sub1"/>
</dbReference>
<keyword evidence="11 16" id="KW-0573">Peptidoglycan synthesis</keyword>
<evidence type="ECO:0000256" key="5">
    <source>
        <dbReference type="ARBA" id="ARBA00022490"/>
    </source>
</evidence>
<comment type="subcellular location">
    <subcellularLocation>
        <location evidence="3 16">Cytoplasm</location>
    </subcellularLocation>
</comment>
<evidence type="ECO:0000256" key="12">
    <source>
        <dbReference type="ARBA" id="ARBA00023002"/>
    </source>
</evidence>
<evidence type="ECO:0000256" key="3">
    <source>
        <dbReference type="ARBA" id="ARBA00004496"/>
    </source>
</evidence>
<keyword evidence="12 16" id="KW-0560">Oxidoreductase</keyword>
<keyword evidence="19" id="KW-1185">Reference proteome</keyword>
<evidence type="ECO:0000256" key="9">
    <source>
        <dbReference type="ARBA" id="ARBA00022857"/>
    </source>
</evidence>
<proteinExistence type="inferred from homology"/>
<accession>A0A3N1XUH7</accession>
<gene>
    <name evidence="16" type="primary">murB</name>
    <name evidence="18" type="ORF">EDD66_104133</name>
</gene>
<evidence type="ECO:0000256" key="16">
    <source>
        <dbReference type="HAMAP-Rule" id="MF_00037"/>
    </source>
</evidence>
<keyword evidence="8 16" id="KW-0274">FAD</keyword>
<comment type="catalytic activity">
    <reaction evidence="15 16">
        <text>UDP-N-acetyl-alpha-D-muramate + NADP(+) = UDP-N-acetyl-3-O-(1-carboxyvinyl)-alpha-D-glucosamine + NADPH + H(+)</text>
        <dbReference type="Rhea" id="RHEA:12248"/>
        <dbReference type="ChEBI" id="CHEBI:15378"/>
        <dbReference type="ChEBI" id="CHEBI:57783"/>
        <dbReference type="ChEBI" id="CHEBI:58349"/>
        <dbReference type="ChEBI" id="CHEBI:68483"/>
        <dbReference type="ChEBI" id="CHEBI:70757"/>
        <dbReference type="EC" id="1.3.1.98"/>
    </reaction>
</comment>
<keyword evidence="7 16" id="KW-0285">Flavoprotein</keyword>
<dbReference type="InterPro" id="IPR011601">
    <property type="entry name" value="MurB_C"/>
</dbReference>
<dbReference type="NCBIfam" id="NF010480">
    <property type="entry name" value="PRK13905.1"/>
    <property type="match status" value="1"/>
</dbReference>
<dbReference type="InterPro" id="IPR016166">
    <property type="entry name" value="FAD-bd_PCMH"/>
</dbReference>
<dbReference type="GO" id="GO:0071949">
    <property type="term" value="F:FAD binding"/>
    <property type="evidence" value="ECO:0007669"/>
    <property type="project" value="InterPro"/>
</dbReference>
<comment type="function">
    <text evidence="2 16">Cell wall formation.</text>
</comment>
<dbReference type="AlphaFoldDB" id="A0A3N1XUH7"/>
<keyword evidence="13 16" id="KW-0131">Cell cycle</keyword>
<dbReference type="GO" id="GO:0071555">
    <property type="term" value="P:cell wall organization"/>
    <property type="evidence" value="ECO:0007669"/>
    <property type="project" value="UniProtKB-KW"/>
</dbReference>
<dbReference type="EMBL" id="RJVG01000004">
    <property type="protein sequence ID" value="ROR28547.1"/>
    <property type="molecule type" value="Genomic_DNA"/>
</dbReference>
<dbReference type="Gene3D" id="3.90.78.10">
    <property type="entry name" value="UDP-N-acetylenolpyruvoylglucosamine reductase, C-terminal domain"/>
    <property type="match status" value="1"/>
</dbReference>
<evidence type="ECO:0000256" key="11">
    <source>
        <dbReference type="ARBA" id="ARBA00022984"/>
    </source>
</evidence>
<dbReference type="PROSITE" id="PS51387">
    <property type="entry name" value="FAD_PCMH"/>
    <property type="match status" value="1"/>
</dbReference>
<evidence type="ECO:0000256" key="15">
    <source>
        <dbReference type="ARBA" id="ARBA00048914"/>
    </source>
</evidence>
<name>A0A3N1XUH7_9FIRM</name>
<evidence type="ECO:0000256" key="6">
    <source>
        <dbReference type="ARBA" id="ARBA00022618"/>
    </source>
</evidence>
<dbReference type="GO" id="GO:0009252">
    <property type="term" value="P:peptidoglycan biosynthetic process"/>
    <property type="evidence" value="ECO:0007669"/>
    <property type="project" value="UniProtKB-UniRule"/>
</dbReference>
<organism evidence="18 19">
    <name type="scientific">Mobilisporobacter senegalensis</name>
    <dbReference type="NCBI Taxonomy" id="1329262"/>
    <lineage>
        <taxon>Bacteria</taxon>
        <taxon>Bacillati</taxon>
        <taxon>Bacillota</taxon>
        <taxon>Clostridia</taxon>
        <taxon>Lachnospirales</taxon>
        <taxon>Lachnospiraceae</taxon>
        <taxon>Mobilisporobacter</taxon>
    </lineage>
</organism>